<dbReference type="EMBL" id="PDUG01000004">
    <property type="protein sequence ID" value="PIC34914.1"/>
    <property type="molecule type" value="Genomic_DNA"/>
</dbReference>
<dbReference type="AlphaFoldDB" id="A0A2G5U5V3"/>
<gene>
    <name evidence="2" type="primary">Cnig_chr_IV.g14429</name>
    <name evidence="2" type="ORF">B9Z55_014429</name>
</gene>
<protein>
    <submittedName>
        <fullName evidence="2">Uncharacterized protein</fullName>
    </submittedName>
</protein>
<dbReference type="Proteomes" id="UP000230233">
    <property type="component" value="Chromosome IV"/>
</dbReference>
<sequence>MSSYPFELSHALLSNQPFFLAEIMRRKKVSMDRLFGYKEEAVVTRESWGVVLQPLAPVSNESKKRRKATSTLAKKKPKMERGEEVTDETTKQLATELLDQIETTPGQISLNFSSKKSSEVCPLPPSFYQNVKSEFEIWSIDNLKEGQLRILLDPNNTSFEPLGIRKILKVKTEAETLPRQLDLKQTIAKLKNEDKKDDQYVGFSVAIANVLRRCEPEIAEKLAQSIVTLLETDAPSVVHKM</sequence>
<feature type="compositionally biased region" description="Basic and acidic residues" evidence="1">
    <location>
        <begin position="79"/>
        <end position="88"/>
    </location>
</feature>
<proteinExistence type="predicted"/>
<reference evidence="3" key="1">
    <citation type="submission" date="2017-10" db="EMBL/GenBank/DDBJ databases">
        <title>Rapid genome shrinkage in a self-fertile nematode reveals novel sperm competition proteins.</title>
        <authorList>
            <person name="Yin D."/>
            <person name="Schwarz E.M."/>
            <person name="Thomas C.G."/>
            <person name="Felde R.L."/>
            <person name="Korf I.F."/>
            <person name="Cutter A.D."/>
            <person name="Schartner C.M."/>
            <person name="Ralston E.J."/>
            <person name="Meyer B.J."/>
            <person name="Haag E.S."/>
        </authorList>
    </citation>
    <scope>NUCLEOTIDE SEQUENCE [LARGE SCALE GENOMIC DNA]</scope>
    <source>
        <strain evidence="3">JU1422</strain>
    </source>
</reference>
<accession>A0A2G5U5V3</accession>
<feature type="compositionally biased region" description="Basic residues" evidence="1">
    <location>
        <begin position="63"/>
        <end position="78"/>
    </location>
</feature>
<dbReference type="OrthoDB" id="5826039at2759"/>
<organism evidence="2 3">
    <name type="scientific">Caenorhabditis nigoni</name>
    <dbReference type="NCBI Taxonomy" id="1611254"/>
    <lineage>
        <taxon>Eukaryota</taxon>
        <taxon>Metazoa</taxon>
        <taxon>Ecdysozoa</taxon>
        <taxon>Nematoda</taxon>
        <taxon>Chromadorea</taxon>
        <taxon>Rhabditida</taxon>
        <taxon>Rhabditina</taxon>
        <taxon>Rhabditomorpha</taxon>
        <taxon>Rhabditoidea</taxon>
        <taxon>Rhabditidae</taxon>
        <taxon>Peloderinae</taxon>
        <taxon>Caenorhabditis</taxon>
    </lineage>
</organism>
<evidence type="ECO:0000313" key="2">
    <source>
        <dbReference type="EMBL" id="PIC34914.1"/>
    </source>
</evidence>
<evidence type="ECO:0000313" key="3">
    <source>
        <dbReference type="Proteomes" id="UP000230233"/>
    </source>
</evidence>
<name>A0A2G5U5V3_9PELO</name>
<feature type="region of interest" description="Disordered" evidence="1">
    <location>
        <begin position="62"/>
        <end position="88"/>
    </location>
</feature>
<keyword evidence="3" id="KW-1185">Reference proteome</keyword>
<comment type="caution">
    <text evidence="2">The sequence shown here is derived from an EMBL/GenBank/DDBJ whole genome shotgun (WGS) entry which is preliminary data.</text>
</comment>
<evidence type="ECO:0000256" key="1">
    <source>
        <dbReference type="SAM" id="MobiDB-lite"/>
    </source>
</evidence>